<dbReference type="GO" id="GO:0070573">
    <property type="term" value="F:metallodipeptidase activity"/>
    <property type="evidence" value="ECO:0007669"/>
    <property type="project" value="InterPro"/>
</dbReference>
<evidence type="ECO:0000313" key="1">
    <source>
        <dbReference type="EMBL" id="EPX63503.1"/>
    </source>
</evidence>
<dbReference type="RefSeq" id="WP_002623446.1">
    <property type="nucleotide sequence ID" value="NZ_ANAH02000005.1"/>
</dbReference>
<dbReference type="eggNOG" id="COG2355">
    <property type="taxonomic scope" value="Bacteria"/>
</dbReference>
<dbReference type="InterPro" id="IPR008257">
    <property type="entry name" value="Pept_M19"/>
</dbReference>
<dbReference type="EMBL" id="ANAH02000005">
    <property type="protein sequence ID" value="EPX63503.1"/>
    <property type="molecule type" value="Genomic_DNA"/>
</dbReference>
<accession>S9R3N6</accession>
<organism evidence="1 2">
    <name type="scientific">Cystobacter fuscus (strain ATCC 25194 / DSM 2262 / NBRC 100088 / M29)</name>
    <dbReference type="NCBI Taxonomy" id="1242864"/>
    <lineage>
        <taxon>Bacteria</taxon>
        <taxon>Pseudomonadati</taxon>
        <taxon>Myxococcota</taxon>
        <taxon>Myxococcia</taxon>
        <taxon>Myxococcales</taxon>
        <taxon>Cystobacterineae</taxon>
        <taxon>Archangiaceae</taxon>
        <taxon>Cystobacter</taxon>
    </lineage>
</organism>
<dbReference type="Gene3D" id="3.20.20.140">
    <property type="entry name" value="Metal-dependent hydrolases"/>
    <property type="match status" value="1"/>
</dbReference>
<dbReference type="PANTHER" id="PTHR10443:SF12">
    <property type="entry name" value="DIPEPTIDASE"/>
    <property type="match status" value="1"/>
</dbReference>
<dbReference type="AlphaFoldDB" id="S9R3N6"/>
<dbReference type="SUPFAM" id="SSF51556">
    <property type="entry name" value="Metallo-dependent hydrolases"/>
    <property type="match status" value="1"/>
</dbReference>
<dbReference type="PANTHER" id="PTHR10443">
    <property type="entry name" value="MICROSOMAL DIPEPTIDASE"/>
    <property type="match status" value="1"/>
</dbReference>
<dbReference type="Pfam" id="PF01244">
    <property type="entry name" value="Peptidase_M19"/>
    <property type="match status" value="1"/>
</dbReference>
<dbReference type="GO" id="GO:0006508">
    <property type="term" value="P:proteolysis"/>
    <property type="evidence" value="ECO:0007669"/>
    <property type="project" value="InterPro"/>
</dbReference>
<gene>
    <name evidence="1" type="ORF">D187_005909</name>
</gene>
<protein>
    <submittedName>
        <fullName evidence="1">Microsomal dipeptidase</fullName>
    </submittedName>
</protein>
<dbReference type="CDD" id="cd01301">
    <property type="entry name" value="rDP_like"/>
    <property type="match status" value="1"/>
</dbReference>
<dbReference type="InterPro" id="IPR032466">
    <property type="entry name" value="Metal_Hydrolase"/>
</dbReference>
<dbReference type="PROSITE" id="PS51365">
    <property type="entry name" value="RENAL_DIPEPTIDASE_2"/>
    <property type="match status" value="1"/>
</dbReference>
<comment type="caution">
    <text evidence="1">The sequence shown here is derived from an EMBL/GenBank/DDBJ whole genome shotgun (WGS) entry which is preliminary data.</text>
</comment>
<reference evidence="1" key="1">
    <citation type="submission" date="2013-05" db="EMBL/GenBank/DDBJ databases">
        <title>Genome assembly of Cystobacter fuscus DSM 2262.</title>
        <authorList>
            <person name="Sharma G."/>
            <person name="Khatri I."/>
            <person name="Kaur C."/>
            <person name="Mayilraj S."/>
            <person name="Subramanian S."/>
        </authorList>
    </citation>
    <scope>NUCLEOTIDE SEQUENCE [LARGE SCALE GENOMIC DNA]</scope>
    <source>
        <strain evidence="1">DSM 2262</strain>
    </source>
</reference>
<sequence>MRTPLPLLGLVLLTAVSCTHEALTRPAPPPGDSTERGRELAHRLIIADGHIDVPYRLQEKLGPGGEPTEDISQRTAGGDFDYPRAVEGGLDVPFMSIYIPAELQKTAGASKALADSLIDMVEKLARASPDKFALARSVDEARRNTGEGKISFAMGIENGSALEDSVANVAHFQKRGVRYITLTHSADNLLGDSSYAEGEHRWNGLSPLGRQVVAEMNRVGIMVDVSHLSDATIRQVLETSQQPVIASHSSCRHFTPGFERNLSDELIRAIAAKGGVVMISFGSGFLLQASQDHEKKLRAEALAFIQQRGLTRESPEVKTFIENWLREHPFPRARVEDVADHIEHVVKLVGIEHVGLGSDFDGVGPTLPVGLEDVSRYPNLFRVLLERGHGEAELEKLASGNVFRVWRQVEAAARP</sequence>
<dbReference type="OrthoDB" id="9804920at2"/>
<name>S9R3N6_CYSF2</name>
<dbReference type="PROSITE" id="PS51257">
    <property type="entry name" value="PROKAR_LIPOPROTEIN"/>
    <property type="match status" value="1"/>
</dbReference>
<dbReference type="Proteomes" id="UP000011682">
    <property type="component" value="Unassembled WGS sequence"/>
</dbReference>
<keyword evidence="2" id="KW-1185">Reference proteome</keyword>
<evidence type="ECO:0000313" key="2">
    <source>
        <dbReference type="Proteomes" id="UP000011682"/>
    </source>
</evidence>
<proteinExistence type="predicted"/>